<comment type="caution">
    <text evidence="2">The sequence shown here is derived from an EMBL/GenBank/DDBJ whole genome shotgun (WGS) entry which is preliminary data.</text>
</comment>
<evidence type="ECO:0000313" key="3">
    <source>
        <dbReference type="Proteomes" id="UP001187192"/>
    </source>
</evidence>
<organism evidence="2 3">
    <name type="scientific">Ficus carica</name>
    <name type="common">Common fig</name>
    <dbReference type="NCBI Taxonomy" id="3494"/>
    <lineage>
        <taxon>Eukaryota</taxon>
        <taxon>Viridiplantae</taxon>
        <taxon>Streptophyta</taxon>
        <taxon>Embryophyta</taxon>
        <taxon>Tracheophyta</taxon>
        <taxon>Spermatophyta</taxon>
        <taxon>Magnoliopsida</taxon>
        <taxon>eudicotyledons</taxon>
        <taxon>Gunneridae</taxon>
        <taxon>Pentapetalae</taxon>
        <taxon>rosids</taxon>
        <taxon>fabids</taxon>
        <taxon>Rosales</taxon>
        <taxon>Moraceae</taxon>
        <taxon>Ficeae</taxon>
        <taxon>Ficus</taxon>
    </lineage>
</organism>
<gene>
    <name evidence="2" type="ORF">TIFTF001_025720</name>
</gene>
<evidence type="ECO:0000256" key="1">
    <source>
        <dbReference type="SAM" id="MobiDB-lite"/>
    </source>
</evidence>
<dbReference type="AlphaFoldDB" id="A0AA88DEF8"/>
<evidence type="ECO:0000313" key="2">
    <source>
        <dbReference type="EMBL" id="GMN56603.1"/>
    </source>
</evidence>
<name>A0AA88DEF8_FICCA</name>
<feature type="region of interest" description="Disordered" evidence="1">
    <location>
        <begin position="20"/>
        <end position="75"/>
    </location>
</feature>
<proteinExistence type="predicted"/>
<reference evidence="2" key="1">
    <citation type="submission" date="2023-07" db="EMBL/GenBank/DDBJ databases">
        <title>draft genome sequence of fig (Ficus carica).</title>
        <authorList>
            <person name="Takahashi T."/>
            <person name="Nishimura K."/>
        </authorList>
    </citation>
    <scope>NUCLEOTIDE SEQUENCE</scope>
</reference>
<dbReference type="Proteomes" id="UP001187192">
    <property type="component" value="Unassembled WGS sequence"/>
</dbReference>
<keyword evidence="3" id="KW-1185">Reference proteome</keyword>
<feature type="compositionally biased region" description="Gly residues" evidence="1">
    <location>
        <begin position="45"/>
        <end position="75"/>
    </location>
</feature>
<accession>A0AA88DEF8</accession>
<protein>
    <submittedName>
        <fullName evidence="2">Uncharacterized protein</fullName>
    </submittedName>
</protein>
<dbReference type="EMBL" id="BTGU01000064">
    <property type="protein sequence ID" value="GMN56603.1"/>
    <property type="molecule type" value="Genomic_DNA"/>
</dbReference>
<sequence>MDSVGMVRLPGGGNFAVSEQRKLTRRGPSSGFRRAGVPDLVGPGSCRGQGGRGLGRVGGRGPEPGVGDGVGGGRGLGRVWGRGPEPGGGGEVGGAEAWVGVGGGGGAGIRGGRSGLSPATEKGTLSPEKTLSPDFSPDFLSIFFSLRFLSVSQAFSQLRSHRFLHLEQVQPPLHPVTASVVRLYRGNEEKVATLGFVCKVKICCSATVEATEMKVAVAAAWS</sequence>
<feature type="region of interest" description="Disordered" evidence="1">
    <location>
        <begin position="110"/>
        <end position="130"/>
    </location>
</feature>